<dbReference type="AlphaFoldDB" id="A0ABD2Q6C3"/>
<protein>
    <submittedName>
        <fullName evidence="10">tRNA dimethylallyltransferase</fullName>
    </submittedName>
</protein>
<keyword evidence="6" id="KW-0862">Zinc</keyword>
<dbReference type="InterPro" id="IPR018022">
    <property type="entry name" value="IPT"/>
</dbReference>
<dbReference type="EMBL" id="JBJKFK010000817">
    <property type="protein sequence ID" value="KAL3315135.1"/>
    <property type="molecule type" value="Genomic_DNA"/>
</dbReference>
<dbReference type="SUPFAM" id="SSF52540">
    <property type="entry name" value="P-loop containing nucleoside triphosphate hydrolases"/>
    <property type="match status" value="1"/>
</dbReference>
<feature type="domain" description="Zinc finger double-stranded RNA binding" evidence="9">
    <location>
        <begin position="411"/>
        <end position="437"/>
    </location>
</feature>
<evidence type="ECO:0000256" key="4">
    <source>
        <dbReference type="ARBA" id="ARBA00022741"/>
    </source>
</evidence>
<evidence type="ECO:0000256" key="7">
    <source>
        <dbReference type="ARBA" id="ARBA00022840"/>
    </source>
</evidence>
<dbReference type="InterPro" id="IPR039657">
    <property type="entry name" value="Dimethylallyltransferase"/>
</dbReference>
<dbReference type="GO" id="GO:0005524">
    <property type="term" value="F:ATP binding"/>
    <property type="evidence" value="ECO:0007669"/>
    <property type="project" value="UniProtKB-KW"/>
</dbReference>
<sequence>MDSKNMNKISKLSSALVVILGRTGTGKSQLAIDLARKLDGEVINADAVQLYKGLDIVTNKVTQEDFKGVVHHMLGELSFTEGKDFNVHRFRNDAWKCIEEIRSRNRVPIIVGGTLYYIEALLYSDFLNKPKPVKDSSDVSDPNSDDLHAKLKRQKPELAAKLHPNALRKIRSALSNFKDVNKDSRPIDLAFPNSLILWLEPSDELIFSAFLNQRVDNMLDKGLVDELDSYLREVAKELGLQAADEELADLLLHKDELNEEQRRGILQSIGFKEFRPFLRLSKEMRESENGARVFRDCVQDMKLSTIRYAKRQRRWVLNRFIRRPEEGSCKIFKLDVTSTIDQVIKKEPFQATWERDILVPCFQVINKNFDCNLPVPDSASSVPEPVTILSDHAAIIDKALPTDMDIQEPPFICTVCNNRHFYDKNSFISHITSKKHKKRHRSTIS</sequence>
<reference evidence="10 11" key="1">
    <citation type="submission" date="2024-11" db="EMBL/GenBank/DDBJ databases">
        <title>Adaptive evolution of stress response genes in parasites aligns with host niche diversity.</title>
        <authorList>
            <person name="Hahn C."/>
            <person name="Resl P."/>
        </authorList>
    </citation>
    <scope>NUCLEOTIDE SEQUENCE [LARGE SCALE GENOMIC DNA]</scope>
    <source>
        <strain evidence="10">EGGRZ-B1_66</strain>
        <tissue evidence="10">Body</tissue>
    </source>
</reference>
<dbReference type="PANTHER" id="PTHR11088">
    <property type="entry name" value="TRNA DIMETHYLALLYLTRANSFERASE"/>
    <property type="match status" value="1"/>
</dbReference>
<keyword evidence="2 8" id="KW-0808">Transferase</keyword>
<evidence type="ECO:0000256" key="6">
    <source>
        <dbReference type="ARBA" id="ARBA00022833"/>
    </source>
</evidence>
<dbReference type="Pfam" id="PF01715">
    <property type="entry name" value="IPPT"/>
    <property type="match status" value="1"/>
</dbReference>
<keyword evidence="4 8" id="KW-0547">Nucleotide-binding</keyword>
<dbReference type="InterPro" id="IPR022755">
    <property type="entry name" value="Znf_C2H2_jaz"/>
</dbReference>
<comment type="similarity">
    <text evidence="1 8">Belongs to the IPP transferase family.</text>
</comment>
<dbReference type="GO" id="GO:0016765">
    <property type="term" value="F:transferase activity, transferring alkyl or aryl (other than methyl) groups"/>
    <property type="evidence" value="ECO:0007669"/>
    <property type="project" value="UniProtKB-ARBA"/>
</dbReference>
<evidence type="ECO:0000313" key="11">
    <source>
        <dbReference type="Proteomes" id="UP001626550"/>
    </source>
</evidence>
<evidence type="ECO:0000313" key="10">
    <source>
        <dbReference type="EMBL" id="KAL3315135.1"/>
    </source>
</evidence>
<keyword evidence="3" id="KW-0479">Metal-binding</keyword>
<evidence type="ECO:0000256" key="2">
    <source>
        <dbReference type="ARBA" id="ARBA00022679"/>
    </source>
</evidence>
<name>A0ABD2Q6C3_9PLAT</name>
<keyword evidence="5" id="KW-0863">Zinc-finger</keyword>
<comment type="caution">
    <text evidence="10">The sequence shown here is derived from an EMBL/GenBank/DDBJ whole genome shotgun (WGS) entry which is preliminary data.</text>
</comment>
<dbReference type="Proteomes" id="UP001626550">
    <property type="component" value="Unassembled WGS sequence"/>
</dbReference>
<dbReference type="SUPFAM" id="SSF57667">
    <property type="entry name" value="beta-beta-alpha zinc fingers"/>
    <property type="match status" value="1"/>
</dbReference>
<dbReference type="PANTHER" id="PTHR11088:SF89">
    <property type="entry name" value="TRNA DIMETHYLALLYLTRANSFERASE"/>
    <property type="match status" value="1"/>
</dbReference>
<evidence type="ECO:0000259" key="9">
    <source>
        <dbReference type="Pfam" id="PF12171"/>
    </source>
</evidence>
<dbReference type="HAMAP" id="MF_00185">
    <property type="entry name" value="IPP_trans"/>
    <property type="match status" value="1"/>
</dbReference>
<gene>
    <name evidence="10" type="primary">TRIT1</name>
    <name evidence="10" type="ORF">Ciccas_006231</name>
</gene>
<dbReference type="Gene3D" id="1.10.20.140">
    <property type="match status" value="1"/>
</dbReference>
<evidence type="ECO:0000256" key="8">
    <source>
        <dbReference type="RuleBase" id="RU003785"/>
    </source>
</evidence>
<dbReference type="InterPro" id="IPR036236">
    <property type="entry name" value="Znf_C2H2_sf"/>
</dbReference>
<keyword evidence="11" id="KW-1185">Reference proteome</keyword>
<organism evidence="10 11">
    <name type="scientific">Cichlidogyrus casuarinus</name>
    <dbReference type="NCBI Taxonomy" id="1844966"/>
    <lineage>
        <taxon>Eukaryota</taxon>
        <taxon>Metazoa</taxon>
        <taxon>Spiralia</taxon>
        <taxon>Lophotrochozoa</taxon>
        <taxon>Platyhelminthes</taxon>
        <taxon>Monogenea</taxon>
        <taxon>Monopisthocotylea</taxon>
        <taxon>Dactylogyridea</taxon>
        <taxon>Ancyrocephalidae</taxon>
        <taxon>Cichlidogyrus</taxon>
    </lineage>
</organism>
<proteinExistence type="inferred from homology"/>
<evidence type="ECO:0000256" key="1">
    <source>
        <dbReference type="ARBA" id="ARBA00005842"/>
    </source>
</evidence>
<dbReference type="GO" id="GO:0008270">
    <property type="term" value="F:zinc ion binding"/>
    <property type="evidence" value="ECO:0007669"/>
    <property type="project" value="UniProtKB-KW"/>
</dbReference>
<accession>A0ABD2Q6C3</accession>
<evidence type="ECO:0000256" key="5">
    <source>
        <dbReference type="ARBA" id="ARBA00022771"/>
    </source>
</evidence>
<dbReference type="InterPro" id="IPR027417">
    <property type="entry name" value="P-loop_NTPase"/>
</dbReference>
<keyword evidence="7 8" id="KW-0067">ATP-binding</keyword>
<dbReference type="Pfam" id="PF12171">
    <property type="entry name" value="zf-C2H2_jaz"/>
    <property type="match status" value="1"/>
</dbReference>
<dbReference type="NCBIfam" id="TIGR00174">
    <property type="entry name" value="miaA"/>
    <property type="match status" value="1"/>
</dbReference>
<dbReference type="Gene3D" id="3.40.50.300">
    <property type="entry name" value="P-loop containing nucleotide triphosphate hydrolases"/>
    <property type="match status" value="1"/>
</dbReference>
<evidence type="ECO:0000256" key="3">
    <source>
        <dbReference type="ARBA" id="ARBA00022723"/>
    </source>
</evidence>